<feature type="non-terminal residue" evidence="1">
    <location>
        <position position="1"/>
    </location>
</feature>
<name>A0ABN8M3W5_9CNID</name>
<accession>A0ABN8M3W5</accession>
<protein>
    <submittedName>
        <fullName evidence="1">Uncharacterized protein</fullName>
    </submittedName>
</protein>
<dbReference type="EMBL" id="CALNXI010000298">
    <property type="protein sequence ID" value="CAH3024301.1"/>
    <property type="molecule type" value="Genomic_DNA"/>
</dbReference>
<gene>
    <name evidence="1" type="ORF">PEVE_00022285</name>
</gene>
<reference evidence="1 2" key="1">
    <citation type="submission" date="2022-05" db="EMBL/GenBank/DDBJ databases">
        <authorList>
            <consortium name="Genoscope - CEA"/>
            <person name="William W."/>
        </authorList>
    </citation>
    <scope>NUCLEOTIDE SEQUENCE [LARGE SCALE GENOMIC DNA]</scope>
</reference>
<organism evidence="1 2">
    <name type="scientific">Porites evermanni</name>
    <dbReference type="NCBI Taxonomy" id="104178"/>
    <lineage>
        <taxon>Eukaryota</taxon>
        <taxon>Metazoa</taxon>
        <taxon>Cnidaria</taxon>
        <taxon>Anthozoa</taxon>
        <taxon>Hexacorallia</taxon>
        <taxon>Scleractinia</taxon>
        <taxon>Fungiina</taxon>
        <taxon>Poritidae</taxon>
        <taxon>Porites</taxon>
    </lineage>
</organism>
<dbReference type="Proteomes" id="UP001159427">
    <property type="component" value="Unassembled WGS sequence"/>
</dbReference>
<evidence type="ECO:0000313" key="2">
    <source>
        <dbReference type="Proteomes" id="UP001159427"/>
    </source>
</evidence>
<keyword evidence="2" id="KW-1185">Reference proteome</keyword>
<evidence type="ECO:0000313" key="1">
    <source>
        <dbReference type="EMBL" id="CAH3024301.1"/>
    </source>
</evidence>
<proteinExistence type="predicted"/>
<feature type="non-terminal residue" evidence="1">
    <location>
        <position position="246"/>
    </location>
</feature>
<comment type="caution">
    <text evidence="1">The sequence shown here is derived from an EMBL/GenBank/DDBJ whole genome shotgun (WGS) entry which is preliminary data.</text>
</comment>
<sequence length="246" mass="28224">LSRLNQNPWTPESKTGINSFKHQTKHFLTLYGKTHGLLTSHEILDKVLYWNCEWLTRPNYAISELADTLYANLATLAEYKDKVFTRHAVDPLLNKARPIRTVLQRFNKKDSATAEEPDERDLADFMKFIEDNTLKSLCKHLFAASGAMFSIATHIMTLETLFSQPAEYVKRHRESPEVQSFKQNPSRESMVAYIASQTLIHTEIVPEEEQGGSIWDTLTQRSSTQQTRPTATFWDAVQETVDDDEA</sequence>